<feature type="compositionally biased region" description="Low complexity" evidence="3">
    <location>
        <begin position="504"/>
        <end position="522"/>
    </location>
</feature>
<feature type="compositionally biased region" description="Low complexity" evidence="3">
    <location>
        <begin position="168"/>
        <end position="177"/>
    </location>
</feature>
<dbReference type="InterPro" id="IPR023578">
    <property type="entry name" value="Ras_GEF_dom_sf"/>
</dbReference>
<dbReference type="InParanoid" id="A0A1X7VBU2"/>
<dbReference type="GO" id="GO:0005085">
    <property type="term" value="F:guanyl-nucleotide exchange factor activity"/>
    <property type="evidence" value="ECO:0007669"/>
    <property type="project" value="UniProtKB-KW"/>
</dbReference>
<protein>
    <recommendedName>
        <fullName evidence="8">Ras-GEF domain-containing protein</fullName>
    </recommendedName>
</protein>
<evidence type="ECO:0000259" key="5">
    <source>
        <dbReference type="PROSITE" id="PS50212"/>
    </source>
</evidence>
<dbReference type="AlphaFoldDB" id="A0A1X7VBU2"/>
<dbReference type="eggNOG" id="KOG3417">
    <property type="taxonomic scope" value="Eukaryota"/>
</dbReference>
<dbReference type="InterPro" id="IPR001895">
    <property type="entry name" value="RASGEF_cat_dom"/>
</dbReference>
<dbReference type="Proteomes" id="UP000007879">
    <property type="component" value="Unassembled WGS sequence"/>
</dbReference>
<organism evidence="6">
    <name type="scientific">Amphimedon queenslandica</name>
    <name type="common">Sponge</name>
    <dbReference type="NCBI Taxonomy" id="400682"/>
    <lineage>
        <taxon>Eukaryota</taxon>
        <taxon>Metazoa</taxon>
        <taxon>Porifera</taxon>
        <taxon>Demospongiae</taxon>
        <taxon>Heteroscleromorpha</taxon>
        <taxon>Haplosclerida</taxon>
        <taxon>Niphatidae</taxon>
        <taxon>Amphimedon</taxon>
    </lineage>
</organism>
<feature type="region of interest" description="Disordered" evidence="3">
    <location>
        <begin position="168"/>
        <end position="204"/>
    </location>
</feature>
<name>A0A1X7VBU2_AMPQE</name>
<feature type="compositionally biased region" description="Basic and acidic residues" evidence="3">
    <location>
        <begin position="1"/>
        <end position="18"/>
    </location>
</feature>
<evidence type="ECO:0000256" key="1">
    <source>
        <dbReference type="ARBA" id="ARBA00022658"/>
    </source>
</evidence>
<reference evidence="6" key="2">
    <citation type="submission" date="2017-05" db="UniProtKB">
        <authorList>
            <consortium name="EnsemblMetazoa"/>
        </authorList>
    </citation>
    <scope>IDENTIFICATION</scope>
</reference>
<evidence type="ECO:0000313" key="6">
    <source>
        <dbReference type="EnsemblMetazoa" id="Aqu2.1.37458_001"/>
    </source>
</evidence>
<dbReference type="InterPro" id="IPR008937">
    <property type="entry name" value="Ras-like_GEF"/>
</dbReference>
<feature type="region of interest" description="Disordered" evidence="3">
    <location>
        <begin position="1"/>
        <end position="40"/>
    </location>
</feature>
<feature type="compositionally biased region" description="Basic and acidic residues" evidence="3">
    <location>
        <begin position="425"/>
        <end position="434"/>
    </location>
</feature>
<keyword evidence="7" id="KW-1185">Reference proteome</keyword>
<proteinExistence type="predicted"/>
<dbReference type="InterPro" id="IPR000651">
    <property type="entry name" value="Ras-like_Gua-exchang_fac_N"/>
</dbReference>
<feature type="domain" description="Ras-GEF" evidence="4">
    <location>
        <begin position="1003"/>
        <end position="1240"/>
    </location>
</feature>
<gene>
    <name evidence="6" type="primary">100632362</name>
</gene>
<dbReference type="PROSITE" id="PS50212">
    <property type="entry name" value="RASGEF_NTER"/>
    <property type="match status" value="1"/>
</dbReference>
<evidence type="ECO:0000313" key="7">
    <source>
        <dbReference type="Proteomes" id="UP000007879"/>
    </source>
</evidence>
<sequence>MSGEEVSLKDSNAEKESPQPHTPPIVATVPTISKPSSDEEGPIMYVSQPNQWPINSSNEKVNPALASPLTSRRIPNRSTIPAIDIIGNNHDTINDDDDVFATNKTTEHQEDKKLVDWVTNVFVPACKNLLDQCSEKPVIITKVQTYLRLLNNTIMFFCNEHQQSSVVSPSRSLLDSGSRSRDTTPAPVDTTRLHMSPPSQPALTKQEIESSVAIKVLRSVSSSLLPPLLNQSKEEFSESLHREIVVAIQKISWKVEACISYTHPDLDLNIHKIIFDDAQIGLVGGMMVAPPPEEHKLQNSPAHVSRLSTKNVTTPSPLRFVQSYPEQVVSSTLSSPTPSDDEYFRPKATRRTTVSISKHQVQSLGLNIVDVTSLDKTSPQSRSNTIGISTAARLVQDDGVMGLEAIREKVLRKLAKEFPQLKTEAESIGMRDESSLSLAPPFPHLFNDRRSTSTPLTLSPAQSTGSVTKDSSPEFVTSPSTPGISNLKERTKSLEFDSVAEIMSPTTPTSSTSPFHQSSSETQLRGGTSTLPYKRRGTLMKIMKKGRKVKSFGKADTKIKTRAAIHHRLKSGSEFFSGEDEFKSESIELYSRGAIPTEPPCRDSFYLNIEVQSKATVTSPRRRKFSVSSSKASRPLLSMDININTNFPEFDLQDYVITRSLKDVTTLYDIFAVTTVAASNLPGRPDKKGKEWRQQSEAFLMYVAQSQELRNIPEFMEFIKPGDMTVVLSNSFKKDNELELLMTFFTPTVYSTGDAGTHHHVELLKNVVSTTPTTPTSRVRWNYPSLSNGRGSVMIERQEGEEETTFVIREGDKDALIVSETQNGVLIIAGTFEKLVEQLACEEKPDPHYVNTFLLGYRHFATAVDLITLLIKRFQMTVAPDASEEEVAYAEKWRYVIQLRVLDILTFWIKICFPDFLNYSDAMEKLRDFIDHLQNSDDSNFTSAAATLSSMITDKTEMFHGKKSTQHDKLSVSPPLSQSPVTSPYHSHSGSSTSSSQDVNSFTAIQIARQLTLMELEYLKAIDVFEIAVYVWESGEDSRQFRKNLDAYIARFNKVSYWVASEILSVSDEKSRALLIEKFIEVAKHCQELKNINTTVSLVTGLSLSSIRRLNKTWKLVNEKFVKSFTKLKLLVNPANNHHDYRKAINTILRTRRDCCCIPYFGVFMRDVTLCNYGNPKKLKNGLFNFSKLRILVQMFDELHQYQRSKYYHPSDDRTQAFCSKLWSLDDHDLYELSLKLEPREQSMSESED</sequence>
<dbReference type="Pfam" id="PF00617">
    <property type="entry name" value="RasGEF"/>
    <property type="match status" value="1"/>
</dbReference>
<keyword evidence="1 2" id="KW-0344">Guanine-nucleotide releasing factor</keyword>
<evidence type="ECO:0000256" key="3">
    <source>
        <dbReference type="SAM" id="MobiDB-lite"/>
    </source>
</evidence>
<dbReference type="EnsemblMetazoa" id="XM_019994174.1">
    <property type="protein sequence ID" value="XP_019849733.1"/>
    <property type="gene ID" value="LOC100632362"/>
</dbReference>
<feature type="region of interest" description="Disordered" evidence="3">
    <location>
        <begin position="504"/>
        <end position="532"/>
    </location>
</feature>
<evidence type="ECO:0008006" key="8">
    <source>
        <dbReference type="Google" id="ProtNLM"/>
    </source>
</evidence>
<reference evidence="7" key="1">
    <citation type="journal article" date="2010" name="Nature">
        <title>The Amphimedon queenslandica genome and the evolution of animal complexity.</title>
        <authorList>
            <person name="Srivastava M."/>
            <person name="Simakov O."/>
            <person name="Chapman J."/>
            <person name="Fahey B."/>
            <person name="Gauthier M.E."/>
            <person name="Mitros T."/>
            <person name="Richards G.S."/>
            <person name="Conaco C."/>
            <person name="Dacre M."/>
            <person name="Hellsten U."/>
            <person name="Larroux C."/>
            <person name="Putnam N.H."/>
            <person name="Stanke M."/>
            <person name="Adamska M."/>
            <person name="Darling A."/>
            <person name="Degnan S.M."/>
            <person name="Oakley T.H."/>
            <person name="Plachetzki D.C."/>
            <person name="Zhai Y."/>
            <person name="Adamski M."/>
            <person name="Calcino A."/>
            <person name="Cummins S.F."/>
            <person name="Goodstein D.M."/>
            <person name="Harris C."/>
            <person name="Jackson D.J."/>
            <person name="Leys S.P."/>
            <person name="Shu S."/>
            <person name="Woodcroft B.J."/>
            <person name="Vervoort M."/>
            <person name="Kosik K.S."/>
            <person name="Manning G."/>
            <person name="Degnan B.M."/>
            <person name="Rokhsar D.S."/>
        </authorList>
    </citation>
    <scope>NUCLEOTIDE SEQUENCE [LARGE SCALE GENOMIC DNA]</scope>
</reference>
<dbReference type="Gene3D" id="1.10.840.10">
    <property type="entry name" value="Ras guanine-nucleotide exchange factors catalytic domain"/>
    <property type="match status" value="1"/>
</dbReference>
<dbReference type="STRING" id="400682.A0A1X7VBU2"/>
<dbReference type="GO" id="GO:0007265">
    <property type="term" value="P:Ras protein signal transduction"/>
    <property type="evidence" value="ECO:0007669"/>
    <property type="project" value="TreeGrafter"/>
</dbReference>
<feature type="compositionally biased region" description="Low complexity" evidence="3">
    <location>
        <begin position="971"/>
        <end position="997"/>
    </location>
</feature>
<evidence type="ECO:0000256" key="2">
    <source>
        <dbReference type="PROSITE-ProRule" id="PRU00168"/>
    </source>
</evidence>
<dbReference type="SUPFAM" id="SSF48366">
    <property type="entry name" value="Ras GEF"/>
    <property type="match status" value="1"/>
</dbReference>
<feature type="region of interest" description="Disordered" evidence="3">
    <location>
        <begin position="425"/>
        <end position="489"/>
    </location>
</feature>
<accession>A0A1X7VBU2</accession>
<dbReference type="CDD" id="cd06224">
    <property type="entry name" value="REM"/>
    <property type="match status" value="1"/>
</dbReference>
<dbReference type="SMART" id="SM00147">
    <property type="entry name" value="RasGEF"/>
    <property type="match status" value="1"/>
</dbReference>
<dbReference type="PROSITE" id="PS50009">
    <property type="entry name" value="RASGEF_CAT"/>
    <property type="match status" value="1"/>
</dbReference>
<evidence type="ECO:0000259" key="4">
    <source>
        <dbReference type="PROSITE" id="PS50009"/>
    </source>
</evidence>
<dbReference type="EnsemblMetazoa" id="Aqu2.1.37458_001">
    <property type="protein sequence ID" value="Aqu2.1.37458_001"/>
    <property type="gene ID" value="Aqu2.1.37458"/>
</dbReference>
<dbReference type="PANTHER" id="PTHR23113:SF99">
    <property type="entry name" value="RASGEF DOMAIN-CONTAINING PROTEIN"/>
    <property type="match status" value="1"/>
</dbReference>
<dbReference type="Gene3D" id="1.20.870.10">
    <property type="entry name" value="Son of sevenless (SoS) protein Chain: S domain 1"/>
    <property type="match status" value="1"/>
</dbReference>
<dbReference type="SMART" id="SM00229">
    <property type="entry name" value="RasGEFN"/>
    <property type="match status" value="1"/>
</dbReference>
<feature type="domain" description="N-terminal Ras-GEF" evidence="5">
    <location>
        <begin position="823"/>
        <end position="956"/>
    </location>
</feature>
<dbReference type="GO" id="GO:0005886">
    <property type="term" value="C:plasma membrane"/>
    <property type="evidence" value="ECO:0007669"/>
    <property type="project" value="TreeGrafter"/>
</dbReference>
<dbReference type="OrthoDB" id="21144at2759"/>
<dbReference type="InterPro" id="IPR036964">
    <property type="entry name" value="RASGEF_cat_dom_sf"/>
</dbReference>
<dbReference type="PANTHER" id="PTHR23113">
    <property type="entry name" value="GUANINE NUCLEOTIDE EXCHANGE FACTOR"/>
    <property type="match status" value="1"/>
</dbReference>
<feature type="compositionally biased region" description="Polar residues" evidence="3">
    <location>
        <begin position="452"/>
        <end position="484"/>
    </location>
</feature>
<dbReference type="CDD" id="cd00155">
    <property type="entry name" value="RasGEF"/>
    <property type="match status" value="1"/>
</dbReference>
<dbReference type="Pfam" id="PF00618">
    <property type="entry name" value="RasGEF_N"/>
    <property type="match status" value="1"/>
</dbReference>
<feature type="region of interest" description="Disordered" evidence="3">
    <location>
        <begin position="964"/>
        <end position="997"/>
    </location>
</feature>